<dbReference type="SUPFAM" id="SSF57716">
    <property type="entry name" value="Glucocorticoid receptor-like (DNA-binding domain)"/>
    <property type="match status" value="1"/>
</dbReference>
<organism evidence="1">
    <name type="scientific">Nothoceros aenigmaticus</name>
    <dbReference type="NCBI Taxonomy" id="13813"/>
    <lineage>
        <taxon>Eukaryota</taxon>
        <taxon>Viridiplantae</taxon>
        <taxon>Streptophyta</taxon>
        <taxon>Embryophyta</taxon>
        <taxon>Anthocerotophyta</taxon>
        <taxon>Anthocerotopsida</taxon>
        <taxon>Dendrocerotidae</taxon>
        <taxon>Dendrocerotales</taxon>
        <taxon>Dendrocerotaceae</taxon>
        <taxon>Dendrocerotoideae</taxon>
        <taxon>Nothoceros</taxon>
    </lineage>
</organism>
<keyword evidence="1" id="KW-0689">Ribosomal protein</keyword>
<dbReference type="EMBL" id="EU660574">
    <property type="protein sequence ID" value="ACC86781.1"/>
    <property type="molecule type" value="Genomic_DNA"/>
</dbReference>
<accession>C3RYM5</accession>
<keyword evidence="1" id="KW-0687">Ribonucleoprotein</keyword>
<proteinExistence type="predicted"/>
<dbReference type="GO" id="GO:0005840">
    <property type="term" value="C:ribosome"/>
    <property type="evidence" value="ECO:0007669"/>
    <property type="project" value="UniProtKB-KW"/>
</dbReference>
<protein>
    <submittedName>
        <fullName evidence="1">Ribosomal protein S14</fullName>
    </submittedName>
</protein>
<reference evidence="1" key="1">
    <citation type="journal article" date="2009" name="J. Mol. Evol.">
        <title>The complete mitochondrial genome sequence of the hornwort Megaceros aenigmaticus shows a mixed mode of conservative yet dynamic evolution in early land plant mitochondrial genomes.</title>
        <authorList>
            <person name="Li L."/>
            <person name="Wang B."/>
            <person name="Liu Y."/>
            <person name="Qiu Y.L."/>
        </authorList>
    </citation>
    <scope>NUCLEOTIDE SEQUENCE</scope>
</reference>
<dbReference type="RefSeq" id="YP_002860258.1">
    <property type="nucleotide sequence ID" value="NC_012651.1"/>
</dbReference>
<dbReference type="Gene3D" id="1.10.287.1480">
    <property type="match status" value="1"/>
</dbReference>
<dbReference type="GeneID" id="7804500"/>
<name>C3RYM5_9EMBR</name>
<dbReference type="AlphaFoldDB" id="C3RYM5"/>
<sequence length="114" mass="13708">MSNKFIRDDKCRLLLIAKNEAKRMHYKAIYEDRTLPNQICYDYFHCLSRQIVPKLRKLLGNSSETQETRVRRCIRTDRPRSVSKLFRVYRMMIVYRNKRASKAFSLIGTSKLCR</sequence>
<gene>
    <name evidence="1" type="primary">rps14</name>
    <name evidence="1" type="ORF">MeaeMp18</name>
</gene>
<evidence type="ECO:0000313" key="1">
    <source>
        <dbReference type="EMBL" id="ACC86781.1"/>
    </source>
</evidence>
<geneLocation type="mitochondrion" evidence="1"/>
<keyword evidence="1" id="KW-0496">Mitochondrion</keyword>